<protein>
    <submittedName>
        <fullName evidence="13">Uncharacterized protein</fullName>
    </submittedName>
</protein>
<keyword evidence="6 12" id="KW-1133">Transmembrane helix</keyword>
<dbReference type="PRINTS" id="PR00075">
    <property type="entry name" value="FACDDSATRASE"/>
</dbReference>
<dbReference type="GO" id="GO:0005789">
    <property type="term" value="C:endoplasmic reticulum membrane"/>
    <property type="evidence" value="ECO:0007669"/>
    <property type="project" value="TreeGrafter"/>
</dbReference>
<keyword evidence="14" id="KW-1185">Reference proteome</keyword>
<name>A0AAD7MPJ8_9AGAR</name>
<evidence type="ECO:0000256" key="9">
    <source>
        <dbReference type="ARBA" id="ARBA00023136"/>
    </source>
</evidence>
<dbReference type="InterPro" id="IPR015876">
    <property type="entry name" value="Acyl-CoA_DS"/>
</dbReference>
<organism evidence="13 14">
    <name type="scientific">Mycena maculata</name>
    <dbReference type="NCBI Taxonomy" id="230809"/>
    <lineage>
        <taxon>Eukaryota</taxon>
        <taxon>Fungi</taxon>
        <taxon>Dikarya</taxon>
        <taxon>Basidiomycota</taxon>
        <taxon>Agaricomycotina</taxon>
        <taxon>Agaricomycetes</taxon>
        <taxon>Agaricomycetidae</taxon>
        <taxon>Agaricales</taxon>
        <taxon>Marasmiineae</taxon>
        <taxon>Mycenaceae</taxon>
        <taxon>Mycena</taxon>
    </lineage>
</organism>
<evidence type="ECO:0000256" key="12">
    <source>
        <dbReference type="SAM" id="Phobius"/>
    </source>
</evidence>
<comment type="domain">
    <text evidence="11">The histidine box domains are involved in binding the catalytic metal ions.</text>
</comment>
<comment type="similarity">
    <text evidence="2 11">Belongs to the fatty acid desaturase type 1 family.</text>
</comment>
<evidence type="ECO:0000313" key="14">
    <source>
        <dbReference type="Proteomes" id="UP001215280"/>
    </source>
</evidence>
<accession>A0AAD7MPJ8</accession>
<evidence type="ECO:0000256" key="1">
    <source>
        <dbReference type="ARBA" id="ARBA00004141"/>
    </source>
</evidence>
<gene>
    <name evidence="13" type="ORF">DFH07DRAFT_1000306</name>
</gene>
<keyword evidence="8" id="KW-0443">Lipid metabolism</keyword>
<feature type="transmembrane region" description="Helical" evidence="12">
    <location>
        <begin position="30"/>
        <end position="49"/>
    </location>
</feature>
<dbReference type="PANTHER" id="PTHR11351:SF31">
    <property type="entry name" value="DESATURASE 1, ISOFORM A-RELATED"/>
    <property type="match status" value="1"/>
</dbReference>
<dbReference type="CDD" id="cd01060">
    <property type="entry name" value="Membrane-FADS-like"/>
    <property type="match status" value="1"/>
</dbReference>
<reference evidence="13" key="1">
    <citation type="submission" date="2023-03" db="EMBL/GenBank/DDBJ databases">
        <title>Massive genome expansion in bonnet fungi (Mycena s.s.) driven by repeated elements and novel gene families across ecological guilds.</title>
        <authorList>
            <consortium name="Lawrence Berkeley National Laboratory"/>
            <person name="Harder C.B."/>
            <person name="Miyauchi S."/>
            <person name="Viragh M."/>
            <person name="Kuo A."/>
            <person name="Thoen E."/>
            <person name="Andreopoulos B."/>
            <person name="Lu D."/>
            <person name="Skrede I."/>
            <person name="Drula E."/>
            <person name="Henrissat B."/>
            <person name="Morin E."/>
            <person name="Kohler A."/>
            <person name="Barry K."/>
            <person name="LaButti K."/>
            <person name="Morin E."/>
            <person name="Salamov A."/>
            <person name="Lipzen A."/>
            <person name="Mereny Z."/>
            <person name="Hegedus B."/>
            <person name="Baldrian P."/>
            <person name="Stursova M."/>
            <person name="Weitz H."/>
            <person name="Taylor A."/>
            <person name="Grigoriev I.V."/>
            <person name="Nagy L.G."/>
            <person name="Martin F."/>
            <person name="Kauserud H."/>
        </authorList>
    </citation>
    <scope>NUCLEOTIDE SEQUENCE</scope>
    <source>
        <strain evidence="13">CBHHK188m</strain>
    </source>
</reference>
<dbReference type="Proteomes" id="UP001215280">
    <property type="component" value="Unassembled WGS sequence"/>
</dbReference>
<evidence type="ECO:0000256" key="7">
    <source>
        <dbReference type="ARBA" id="ARBA00023002"/>
    </source>
</evidence>
<dbReference type="PANTHER" id="PTHR11351">
    <property type="entry name" value="ACYL-COA DESATURASE"/>
    <property type="match status" value="1"/>
</dbReference>
<proteinExistence type="inferred from homology"/>
<dbReference type="AlphaFoldDB" id="A0AAD7MPJ8"/>
<keyword evidence="3 11" id="KW-0444">Lipid biosynthesis</keyword>
<feature type="non-terminal residue" evidence="13">
    <location>
        <position position="136"/>
    </location>
</feature>
<comment type="cofactor">
    <cofactor evidence="11">
        <name>Fe(2+)</name>
        <dbReference type="ChEBI" id="CHEBI:29033"/>
    </cofactor>
</comment>
<evidence type="ECO:0000256" key="10">
    <source>
        <dbReference type="ARBA" id="ARBA00023160"/>
    </source>
</evidence>
<evidence type="ECO:0000256" key="5">
    <source>
        <dbReference type="ARBA" id="ARBA00022832"/>
    </source>
</evidence>
<evidence type="ECO:0000313" key="13">
    <source>
        <dbReference type="EMBL" id="KAJ7726995.1"/>
    </source>
</evidence>
<evidence type="ECO:0000256" key="4">
    <source>
        <dbReference type="ARBA" id="ARBA00022692"/>
    </source>
</evidence>
<dbReference type="GO" id="GO:0005506">
    <property type="term" value="F:iron ion binding"/>
    <property type="evidence" value="ECO:0007669"/>
    <property type="project" value="TreeGrafter"/>
</dbReference>
<dbReference type="GO" id="GO:0006636">
    <property type="term" value="P:unsaturated fatty acid biosynthetic process"/>
    <property type="evidence" value="ECO:0007669"/>
    <property type="project" value="TreeGrafter"/>
</dbReference>
<keyword evidence="7 11" id="KW-0560">Oxidoreductase</keyword>
<keyword evidence="5" id="KW-0276">Fatty acid metabolism</keyword>
<evidence type="ECO:0000256" key="11">
    <source>
        <dbReference type="RuleBase" id="RU000581"/>
    </source>
</evidence>
<dbReference type="GO" id="GO:0004768">
    <property type="term" value="F:stearoyl-CoA 9-desaturase activity"/>
    <property type="evidence" value="ECO:0007669"/>
    <property type="project" value="TreeGrafter"/>
</dbReference>
<keyword evidence="10 11" id="KW-0275">Fatty acid biosynthesis</keyword>
<dbReference type="EMBL" id="JARJLG010000215">
    <property type="protein sequence ID" value="KAJ7726995.1"/>
    <property type="molecule type" value="Genomic_DNA"/>
</dbReference>
<evidence type="ECO:0000256" key="6">
    <source>
        <dbReference type="ARBA" id="ARBA00022989"/>
    </source>
</evidence>
<keyword evidence="4 11" id="KW-0812">Transmembrane</keyword>
<comment type="subcellular location">
    <subcellularLocation>
        <location evidence="1">Membrane</location>
        <topology evidence="1">Multi-pass membrane protein</topology>
    </subcellularLocation>
</comment>
<evidence type="ECO:0000256" key="8">
    <source>
        <dbReference type="ARBA" id="ARBA00023098"/>
    </source>
</evidence>
<keyword evidence="9 12" id="KW-0472">Membrane</keyword>
<evidence type="ECO:0000256" key="3">
    <source>
        <dbReference type="ARBA" id="ARBA00022516"/>
    </source>
</evidence>
<feature type="transmembrane region" description="Helical" evidence="12">
    <location>
        <begin position="93"/>
        <end position="114"/>
    </location>
</feature>
<sequence>LGPGIACIQRKKLTLCLKIYVFSSSKASAGWSNAIFFMSTHLLAVWGALCWRPINAVPTATLVLAFLTWQLADFGITIGYHHLYSHRAFRAKFPVRVVLAAWGSAGFQGSIKWWRLRHRLHHRFTVSSTRRSSRRD</sequence>
<comment type="caution">
    <text evidence="13">The sequence shown here is derived from an EMBL/GenBank/DDBJ whole genome shotgun (WGS) entry which is preliminary data.</text>
</comment>
<feature type="transmembrane region" description="Helical" evidence="12">
    <location>
        <begin position="61"/>
        <end position="81"/>
    </location>
</feature>
<evidence type="ECO:0000256" key="2">
    <source>
        <dbReference type="ARBA" id="ARBA00009295"/>
    </source>
</evidence>